<dbReference type="CDD" id="cd00075">
    <property type="entry name" value="HATPase"/>
    <property type="match status" value="1"/>
</dbReference>
<dbReference type="InterPro" id="IPR036097">
    <property type="entry name" value="HisK_dim/P_sf"/>
</dbReference>
<comment type="catalytic activity">
    <reaction evidence="1">
        <text>ATP + protein L-histidine = ADP + protein N-phospho-L-histidine.</text>
        <dbReference type="EC" id="2.7.13.3"/>
    </reaction>
</comment>
<feature type="domain" description="HAMP" evidence="13">
    <location>
        <begin position="198"/>
        <end position="250"/>
    </location>
</feature>
<evidence type="ECO:0000256" key="3">
    <source>
        <dbReference type="ARBA" id="ARBA00012438"/>
    </source>
</evidence>
<dbReference type="PANTHER" id="PTHR45436">
    <property type="entry name" value="SENSOR HISTIDINE KINASE YKOH"/>
    <property type="match status" value="1"/>
</dbReference>
<evidence type="ECO:0000256" key="7">
    <source>
        <dbReference type="ARBA" id="ARBA00022777"/>
    </source>
</evidence>
<dbReference type="Gene3D" id="1.10.287.130">
    <property type="match status" value="1"/>
</dbReference>
<evidence type="ECO:0000256" key="6">
    <source>
        <dbReference type="ARBA" id="ARBA00022692"/>
    </source>
</evidence>
<organism evidence="14">
    <name type="scientific">hydrothermal vent metagenome</name>
    <dbReference type="NCBI Taxonomy" id="652676"/>
    <lineage>
        <taxon>unclassified sequences</taxon>
        <taxon>metagenomes</taxon>
        <taxon>ecological metagenomes</taxon>
    </lineage>
</organism>
<dbReference type="SMART" id="SM00388">
    <property type="entry name" value="HisKA"/>
    <property type="match status" value="1"/>
</dbReference>
<dbReference type="GO" id="GO:0016020">
    <property type="term" value="C:membrane"/>
    <property type="evidence" value="ECO:0007669"/>
    <property type="project" value="UniProtKB-SubCell"/>
</dbReference>
<evidence type="ECO:0000259" key="13">
    <source>
        <dbReference type="PROSITE" id="PS50885"/>
    </source>
</evidence>
<dbReference type="InterPro" id="IPR003661">
    <property type="entry name" value="HisK_dim/P_dom"/>
</dbReference>
<sequence>MLFKPTTILKLTLLGFVMVAVPLTIGLLSTVYQVDHLAVQMQKAVHGSTQAVESGRLIAAQALSMERSAGQYMVLRDEAILSRYQSQRTQLAQEIERLLVLSHDPVLSKRLKQLLAKEGSLYQKLQEAARQPPRNEEKLTEAERLSELVRPIPFDVTRMIARESHAMNQQISQVQRLLLWQAAALIPLALFIAAVFSVLISRPLRRLSAAIRQLGAGQFGTAIDVAGPQDIRGLGEQLDWLRRQLAALDEQKLLFLHHVSHELKTPLAAIREGAGLLRDGITGTLSQEQQEVVQILHENSLQLQHQVESLLNFNLALAQDKLPAGESADLATLVPEVVEKHRLAMLARNISMESQLQPTVVNGAPEQLRIVIDNLLSNAIKYSAEGGKVLISLYQENQKAVLNVVDEGVGILPDDQPHLFEPFFQGQSPSHGPLQGTGLGLSIVERYLRLHGGFIELIKTRQGAHFQVTLPMITMQMPNVDDKVCTN</sequence>
<reference evidence="14" key="1">
    <citation type="submission" date="2018-06" db="EMBL/GenBank/DDBJ databases">
        <authorList>
            <person name="Zhirakovskaya E."/>
        </authorList>
    </citation>
    <scope>NUCLEOTIDE SEQUENCE</scope>
</reference>
<gene>
    <name evidence="14" type="ORF">MNBD_GAMMA18-1792</name>
</gene>
<feature type="domain" description="Histidine kinase" evidence="12">
    <location>
        <begin position="258"/>
        <end position="474"/>
    </location>
</feature>
<proteinExistence type="predicted"/>
<evidence type="ECO:0000256" key="9">
    <source>
        <dbReference type="ARBA" id="ARBA00023012"/>
    </source>
</evidence>
<evidence type="ECO:0000259" key="12">
    <source>
        <dbReference type="PROSITE" id="PS50109"/>
    </source>
</evidence>
<dbReference type="PRINTS" id="PR00344">
    <property type="entry name" value="BCTRLSENSOR"/>
</dbReference>
<dbReference type="InterPro" id="IPR005467">
    <property type="entry name" value="His_kinase_dom"/>
</dbReference>
<dbReference type="InterPro" id="IPR003660">
    <property type="entry name" value="HAMP_dom"/>
</dbReference>
<dbReference type="SMART" id="SM00387">
    <property type="entry name" value="HATPase_c"/>
    <property type="match status" value="1"/>
</dbReference>
<evidence type="ECO:0000256" key="4">
    <source>
        <dbReference type="ARBA" id="ARBA00022553"/>
    </source>
</evidence>
<evidence type="ECO:0000256" key="10">
    <source>
        <dbReference type="ARBA" id="ARBA00023136"/>
    </source>
</evidence>
<dbReference type="InterPro" id="IPR036890">
    <property type="entry name" value="HATPase_C_sf"/>
</dbReference>
<dbReference type="Pfam" id="PF00512">
    <property type="entry name" value="HisKA"/>
    <property type="match status" value="1"/>
</dbReference>
<dbReference type="Pfam" id="PF00672">
    <property type="entry name" value="HAMP"/>
    <property type="match status" value="1"/>
</dbReference>
<dbReference type="InterPro" id="IPR003594">
    <property type="entry name" value="HATPase_dom"/>
</dbReference>
<accession>A0A3B0ZA13</accession>
<dbReference type="CDD" id="cd06225">
    <property type="entry name" value="HAMP"/>
    <property type="match status" value="1"/>
</dbReference>
<dbReference type="GO" id="GO:0000155">
    <property type="term" value="F:phosphorelay sensor kinase activity"/>
    <property type="evidence" value="ECO:0007669"/>
    <property type="project" value="InterPro"/>
</dbReference>
<dbReference type="PANTHER" id="PTHR45436:SF5">
    <property type="entry name" value="SENSOR HISTIDINE KINASE TRCS"/>
    <property type="match status" value="1"/>
</dbReference>
<feature type="transmembrane region" description="Helical" evidence="11">
    <location>
        <begin position="177"/>
        <end position="200"/>
    </location>
</feature>
<evidence type="ECO:0000313" key="14">
    <source>
        <dbReference type="EMBL" id="VAW88381.1"/>
    </source>
</evidence>
<comment type="subcellular location">
    <subcellularLocation>
        <location evidence="2">Membrane</location>
    </subcellularLocation>
</comment>
<keyword evidence="5" id="KW-0808">Transferase</keyword>
<dbReference type="SUPFAM" id="SSF55874">
    <property type="entry name" value="ATPase domain of HSP90 chaperone/DNA topoisomerase II/histidine kinase"/>
    <property type="match status" value="1"/>
</dbReference>
<name>A0A3B0ZA13_9ZZZZ</name>
<dbReference type="InterPro" id="IPR050428">
    <property type="entry name" value="TCS_sensor_his_kinase"/>
</dbReference>
<keyword evidence="8 11" id="KW-1133">Transmembrane helix</keyword>
<feature type="transmembrane region" description="Helical" evidence="11">
    <location>
        <begin position="12"/>
        <end position="32"/>
    </location>
</feature>
<keyword evidence="6 11" id="KW-0812">Transmembrane</keyword>
<dbReference type="AlphaFoldDB" id="A0A3B0ZA13"/>
<keyword evidence="9" id="KW-0902">Two-component regulatory system</keyword>
<dbReference type="EC" id="2.7.13.3" evidence="3"/>
<dbReference type="Pfam" id="PF02518">
    <property type="entry name" value="HATPase_c"/>
    <property type="match status" value="1"/>
</dbReference>
<dbReference type="SMART" id="SM00304">
    <property type="entry name" value="HAMP"/>
    <property type="match status" value="1"/>
</dbReference>
<dbReference type="PROSITE" id="PS50109">
    <property type="entry name" value="HIS_KIN"/>
    <property type="match status" value="1"/>
</dbReference>
<dbReference type="InterPro" id="IPR004358">
    <property type="entry name" value="Sig_transdc_His_kin-like_C"/>
</dbReference>
<evidence type="ECO:0000256" key="1">
    <source>
        <dbReference type="ARBA" id="ARBA00000085"/>
    </source>
</evidence>
<evidence type="ECO:0000256" key="5">
    <source>
        <dbReference type="ARBA" id="ARBA00022679"/>
    </source>
</evidence>
<dbReference type="Gene3D" id="3.30.565.10">
    <property type="entry name" value="Histidine kinase-like ATPase, C-terminal domain"/>
    <property type="match status" value="1"/>
</dbReference>
<evidence type="ECO:0000256" key="11">
    <source>
        <dbReference type="SAM" id="Phobius"/>
    </source>
</evidence>
<dbReference type="CDD" id="cd00082">
    <property type="entry name" value="HisKA"/>
    <property type="match status" value="1"/>
</dbReference>
<keyword evidence="10 11" id="KW-0472">Membrane</keyword>
<dbReference type="EMBL" id="UOFP01000218">
    <property type="protein sequence ID" value="VAW88381.1"/>
    <property type="molecule type" value="Genomic_DNA"/>
</dbReference>
<keyword evidence="7" id="KW-0418">Kinase</keyword>
<dbReference type="SUPFAM" id="SSF47384">
    <property type="entry name" value="Homodimeric domain of signal transducing histidine kinase"/>
    <property type="match status" value="1"/>
</dbReference>
<evidence type="ECO:0000256" key="2">
    <source>
        <dbReference type="ARBA" id="ARBA00004370"/>
    </source>
</evidence>
<keyword evidence="4" id="KW-0597">Phosphoprotein</keyword>
<protein>
    <recommendedName>
        <fullName evidence="3">histidine kinase</fullName>
        <ecNumber evidence="3">2.7.13.3</ecNumber>
    </recommendedName>
</protein>
<dbReference type="Gene3D" id="6.10.340.10">
    <property type="match status" value="1"/>
</dbReference>
<dbReference type="PROSITE" id="PS50885">
    <property type="entry name" value="HAMP"/>
    <property type="match status" value="1"/>
</dbReference>
<evidence type="ECO:0000256" key="8">
    <source>
        <dbReference type="ARBA" id="ARBA00022989"/>
    </source>
</evidence>